<feature type="non-terminal residue" evidence="2">
    <location>
        <position position="1"/>
    </location>
</feature>
<organism evidence="2">
    <name type="scientific">marine sediment metagenome</name>
    <dbReference type="NCBI Taxonomy" id="412755"/>
    <lineage>
        <taxon>unclassified sequences</taxon>
        <taxon>metagenomes</taxon>
        <taxon>ecological metagenomes</taxon>
    </lineage>
</organism>
<reference evidence="2" key="1">
    <citation type="journal article" date="2014" name="Front. Microbiol.">
        <title>High frequency of phylogenetically diverse reductive dehalogenase-homologous genes in deep subseafloor sedimentary metagenomes.</title>
        <authorList>
            <person name="Kawai M."/>
            <person name="Futagami T."/>
            <person name="Toyoda A."/>
            <person name="Takaki Y."/>
            <person name="Nishi S."/>
            <person name="Hori S."/>
            <person name="Arai W."/>
            <person name="Tsubouchi T."/>
            <person name="Morono Y."/>
            <person name="Uchiyama I."/>
            <person name="Ito T."/>
            <person name="Fujiyama A."/>
            <person name="Inagaki F."/>
            <person name="Takami H."/>
        </authorList>
    </citation>
    <scope>NUCLEOTIDE SEQUENCE</scope>
    <source>
        <strain evidence="2">Expedition CK06-06</strain>
    </source>
</reference>
<feature type="domain" description="Linalool dehydratase/isomerase" evidence="1">
    <location>
        <begin position="186"/>
        <end position="242"/>
    </location>
</feature>
<evidence type="ECO:0000313" key="2">
    <source>
        <dbReference type="EMBL" id="GAG18913.1"/>
    </source>
</evidence>
<comment type="caution">
    <text evidence="2">The sequence shown here is derived from an EMBL/GenBank/DDBJ whole genome shotgun (WGS) entry which is preliminary data.</text>
</comment>
<protein>
    <recommendedName>
        <fullName evidence="1">Linalool dehydratase/isomerase domain-containing protein</fullName>
    </recommendedName>
</protein>
<dbReference type="Pfam" id="PF18566">
    <property type="entry name" value="Ldi"/>
    <property type="match status" value="1"/>
</dbReference>
<evidence type="ECO:0000259" key="1">
    <source>
        <dbReference type="Pfam" id="PF18566"/>
    </source>
</evidence>
<gene>
    <name evidence="2" type="ORF">S01H1_47100</name>
</gene>
<accession>X0W2R0</accession>
<proteinExistence type="predicted"/>
<dbReference type="EMBL" id="BARS01030188">
    <property type="protein sequence ID" value="GAG18913.1"/>
    <property type="molecule type" value="Genomic_DNA"/>
</dbReference>
<sequence length="263" mass="30150">GITYDFNEYPSLNDEQIALFNYLRTLITTEPENSFNNWNAEGFTGFLHYLFAFTDYAFSSIFETTPGYRTEYYSETAYKLIAKMNTTMAEFGNDSIEYTEWGRTNFDQYYWPNATDPSGLYMGGFRGPANIMWTAHYTLMETLYERSFNTSVFVDEINSFVNDWNNSLTTDGYGNVTKGGIWGDGLIPCEPYIVFSQCNSIAIYCTELYDNMFGTSYMDMWDDGLDFINTVMHEEYGLFIDGYFIQEPIGFSGSMGSGVPSTI</sequence>
<name>X0W2R0_9ZZZZ</name>
<feature type="non-terminal residue" evidence="2">
    <location>
        <position position="263"/>
    </location>
</feature>
<dbReference type="InterPro" id="IPR041411">
    <property type="entry name" value="Ldi"/>
</dbReference>
<dbReference type="AlphaFoldDB" id="X0W2R0"/>